<dbReference type="InterPro" id="IPR023614">
    <property type="entry name" value="Porin_dom_sf"/>
</dbReference>
<dbReference type="Gene3D" id="2.40.160.10">
    <property type="entry name" value="Porin"/>
    <property type="match status" value="1"/>
</dbReference>
<evidence type="ECO:0000313" key="2">
    <source>
        <dbReference type="Proteomes" id="UP001465755"/>
    </source>
</evidence>
<proteinExistence type="predicted"/>
<gene>
    <name evidence="1" type="ORF">WJX73_002243</name>
</gene>
<dbReference type="EMBL" id="JALJOQ010000258">
    <property type="protein sequence ID" value="KAK9787001.1"/>
    <property type="molecule type" value="Genomic_DNA"/>
</dbReference>
<keyword evidence="2" id="KW-1185">Reference proteome</keyword>
<dbReference type="PANTHER" id="PTHR35738">
    <property type="entry name" value="OS05G0577800 PROTEIN"/>
    <property type="match status" value="1"/>
</dbReference>
<dbReference type="AlphaFoldDB" id="A0AAW1NJZ1"/>
<evidence type="ECO:0000313" key="1">
    <source>
        <dbReference type="EMBL" id="KAK9787001.1"/>
    </source>
</evidence>
<organism evidence="1 2">
    <name type="scientific">Symbiochloris irregularis</name>
    <dbReference type="NCBI Taxonomy" id="706552"/>
    <lineage>
        <taxon>Eukaryota</taxon>
        <taxon>Viridiplantae</taxon>
        <taxon>Chlorophyta</taxon>
        <taxon>core chlorophytes</taxon>
        <taxon>Trebouxiophyceae</taxon>
        <taxon>Trebouxiales</taxon>
        <taxon>Trebouxiaceae</taxon>
        <taxon>Symbiochloris</taxon>
    </lineage>
</organism>
<dbReference type="Proteomes" id="UP001465755">
    <property type="component" value="Unassembled WGS sequence"/>
</dbReference>
<comment type="caution">
    <text evidence="1">The sequence shown here is derived from an EMBL/GenBank/DDBJ whole genome shotgun (WGS) entry which is preliminary data.</text>
</comment>
<protein>
    <submittedName>
        <fullName evidence="1">Uncharacterized protein</fullName>
    </submittedName>
</protein>
<dbReference type="PANTHER" id="PTHR35738:SF3">
    <property type="entry name" value="OS05G0577800 PROTEIN"/>
    <property type="match status" value="1"/>
</dbReference>
<accession>A0AAW1NJZ1</accession>
<reference evidence="1 2" key="1">
    <citation type="journal article" date="2024" name="Nat. Commun.">
        <title>Phylogenomics reveals the evolutionary origins of lichenization in chlorophyte algae.</title>
        <authorList>
            <person name="Puginier C."/>
            <person name="Libourel C."/>
            <person name="Otte J."/>
            <person name="Skaloud P."/>
            <person name="Haon M."/>
            <person name="Grisel S."/>
            <person name="Petersen M."/>
            <person name="Berrin J.G."/>
            <person name="Delaux P.M."/>
            <person name="Dal Grande F."/>
            <person name="Keller J."/>
        </authorList>
    </citation>
    <scope>NUCLEOTIDE SEQUENCE [LARGE SCALE GENOMIC DNA]</scope>
    <source>
        <strain evidence="1 2">SAG 2036</strain>
    </source>
</reference>
<name>A0AAW1NJZ1_9CHLO</name>
<sequence length="445" mass="49456">MNALDRLLHSTGMKKQKDKDSLVLVPPLLERDHRGRSRMVKSSFDIQFSKLQLKWLFNDYLWPGANGLLRFSPEEDRRITAKARMGSSLEKLGAGAAGMLSVRFQPDPNEYLSFVDLKAASQGQAQIRGCYFDTSTGLGTFARAPLSTAQDNGENVEAGLRYSSRQLSAGVISRPLAQRLTHLWLVRQNGPITMGWQLKPEGPISSHLQTASSDVPNFFKDLHAHSSYALSYSPQPASPSSGRFTATVELRERERLVLSLMHHLAVQRRCRNLLEDTTVVGIANYLDLGLQVVTHLGSPATNADTYTRAKDAHNRSSIPELCFALALQLNKNLLVKARASTRDVAAAAAFKVWWQPSWMVAATAAYDFATQKPRFGLTLHTENYGNIRYERSSLPQRTGSALVQRHVAVKEEIANAEGKGIFVDRAHVNDPTTLGQLQRRSDTYL</sequence>